<evidence type="ECO:0000313" key="2">
    <source>
        <dbReference type="Proteomes" id="UP000829925"/>
    </source>
</evidence>
<protein>
    <submittedName>
        <fullName evidence="1">Uncharacterized protein</fullName>
    </submittedName>
</protein>
<dbReference type="Proteomes" id="UP000829925">
    <property type="component" value="Chromosome"/>
</dbReference>
<dbReference type="KEGG" id="haei:MUN82_06360"/>
<keyword evidence="2" id="KW-1185">Reference proteome</keyword>
<evidence type="ECO:0000313" key="1">
    <source>
        <dbReference type="EMBL" id="UOR06717.1"/>
    </source>
</evidence>
<dbReference type="AlphaFoldDB" id="A0A8T9SYD9"/>
<name>A0A8T9SYD9_9BACT</name>
<gene>
    <name evidence="1" type="ORF">MUN82_06360</name>
</gene>
<proteinExistence type="predicted"/>
<dbReference type="RefSeq" id="WP_245095899.1">
    <property type="nucleotide sequence ID" value="NZ_CP095053.1"/>
</dbReference>
<sequence>MTEKQKFYHLLGDVCEDMPHYAVDTAIRAGYGQQYASASTRLQHVKQGKVACLPDLVALVEHSMPDFSIPAHLLPAQLVTP</sequence>
<organism evidence="1 2">
    <name type="scientific">Hymenobacter aerilatus</name>
    <dbReference type="NCBI Taxonomy" id="2932251"/>
    <lineage>
        <taxon>Bacteria</taxon>
        <taxon>Pseudomonadati</taxon>
        <taxon>Bacteroidota</taxon>
        <taxon>Cytophagia</taxon>
        <taxon>Cytophagales</taxon>
        <taxon>Hymenobacteraceae</taxon>
        <taxon>Hymenobacter</taxon>
    </lineage>
</organism>
<dbReference type="EMBL" id="CP095053">
    <property type="protein sequence ID" value="UOR06717.1"/>
    <property type="molecule type" value="Genomic_DNA"/>
</dbReference>
<accession>A0A8T9SYD9</accession>
<reference evidence="1 2" key="1">
    <citation type="submission" date="2022-04" db="EMBL/GenBank/DDBJ databases">
        <title>Hymenobacter sp. isolated from the air.</title>
        <authorList>
            <person name="Won M."/>
            <person name="Lee C.-M."/>
            <person name="Woen H.-Y."/>
            <person name="Kwon S.-W."/>
        </authorList>
    </citation>
    <scope>NUCLEOTIDE SEQUENCE [LARGE SCALE GENOMIC DNA]</scope>
    <source>
        <strain evidence="2">5413 J-13</strain>
    </source>
</reference>